<comment type="caution">
    <text evidence="2">The sequence shown here is derived from an EMBL/GenBank/DDBJ whole genome shotgun (WGS) entry which is preliminary data.</text>
</comment>
<feature type="region of interest" description="Disordered" evidence="1">
    <location>
        <begin position="359"/>
        <end position="384"/>
    </location>
</feature>
<dbReference type="PANTHER" id="PTHR35399">
    <property type="entry name" value="SLR8030 PROTEIN"/>
    <property type="match status" value="1"/>
</dbReference>
<sequence>MLRRTLLRNGALAALAGSLWRGSCEPAGVSPAARTTPAGPQAPYGPLRPPNTDGLALPEGFSSRVVARTGRKVAGLRWHPAPDGGACFPDGDGWIYVSNSEVPVVGGASALRFGADGRVREAYRILSGTDVNCAGGATPWRTWLSCEEVERGRVFECDPYGTRSARPRLAMGRFKHEAAACDPEHEVVYLTEDEPDGCFYRFTPTDWGDLTEGRLEVLCGEGREVRWRKVPQPAALHQQTRHQVEQARHFNGGEGCYFSGGVCYFTTKGDNKVWAYDAERSTLEVIYDRHSPLTGVDNITGTPAGDLFVAEDGGNMEINVITPERLVVPFLRLDGHGRSEITGPAFSPDGTRLYFSSQRGRSGVREGTDGHTFEVTGPFRAASG</sequence>
<dbReference type="RefSeq" id="WP_181608316.1">
    <property type="nucleotide sequence ID" value="NZ_BAABAM010000001.1"/>
</dbReference>
<feature type="region of interest" description="Disordered" evidence="1">
    <location>
        <begin position="26"/>
        <end position="49"/>
    </location>
</feature>
<dbReference type="InterPro" id="IPR015943">
    <property type="entry name" value="WD40/YVTN_repeat-like_dom_sf"/>
</dbReference>
<dbReference type="EMBL" id="JACDUR010000001">
    <property type="protein sequence ID" value="MBA2889533.1"/>
    <property type="molecule type" value="Genomic_DNA"/>
</dbReference>
<evidence type="ECO:0008006" key="4">
    <source>
        <dbReference type="Google" id="ProtNLM"/>
    </source>
</evidence>
<gene>
    <name evidence="2" type="ORF">HNR30_000868</name>
</gene>
<reference evidence="2 3" key="1">
    <citation type="submission" date="2020-07" db="EMBL/GenBank/DDBJ databases">
        <title>Genomic Encyclopedia of Type Strains, Phase IV (KMG-IV): sequencing the most valuable type-strain genomes for metagenomic binning, comparative biology and taxonomic classification.</title>
        <authorList>
            <person name="Goeker M."/>
        </authorList>
    </citation>
    <scope>NUCLEOTIDE SEQUENCE [LARGE SCALE GENOMIC DNA]</scope>
    <source>
        <strain evidence="2 3">DSM 45533</strain>
    </source>
</reference>
<dbReference type="InterPro" id="IPR011659">
    <property type="entry name" value="WD40"/>
</dbReference>
<keyword evidence="3" id="KW-1185">Reference proteome</keyword>
<evidence type="ECO:0000313" key="3">
    <source>
        <dbReference type="Proteomes" id="UP000530928"/>
    </source>
</evidence>
<dbReference type="Pfam" id="PF07676">
    <property type="entry name" value="PD40"/>
    <property type="match status" value="1"/>
</dbReference>
<evidence type="ECO:0000313" key="2">
    <source>
        <dbReference type="EMBL" id="MBA2889533.1"/>
    </source>
</evidence>
<dbReference type="InterPro" id="IPR008557">
    <property type="entry name" value="PhoX"/>
</dbReference>
<accession>A0A7W0CE73</accession>
<dbReference type="Gene3D" id="2.130.10.10">
    <property type="entry name" value="YVTN repeat-like/Quinoprotein amine dehydrogenase"/>
    <property type="match status" value="1"/>
</dbReference>
<name>A0A7W0CE73_9ACTN</name>
<dbReference type="Pfam" id="PF05787">
    <property type="entry name" value="PhoX"/>
    <property type="match status" value="1"/>
</dbReference>
<feature type="compositionally biased region" description="Basic and acidic residues" evidence="1">
    <location>
        <begin position="363"/>
        <end position="372"/>
    </location>
</feature>
<protein>
    <recommendedName>
        <fullName evidence="4">DUF839 domain-containing protein</fullName>
    </recommendedName>
</protein>
<dbReference type="PANTHER" id="PTHR35399:SF2">
    <property type="entry name" value="DUF839 DOMAIN-CONTAINING PROTEIN"/>
    <property type="match status" value="1"/>
</dbReference>
<organism evidence="2 3">
    <name type="scientific">Nonomuraea soli</name>
    <dbReference type="NCBI Taxonomy" id="1032476"/>
    <lineage>
        <taxon>Bacteria</taxon>
        <taxon>Bacillati</taxon>
        <taxon>Actinomycetota</taxon>
        <taxon>Actinomycetes</taxon>
        <taxon>Streptosporangiales</taxon>
        <taxon>Streptosporangiaceae</taxon>
        <taxon>Nonomuraea</taxon>
    </lineage>
</organism>
<evidence type="ECO:0000256" key="1">
    <source>
        <dbReference type="SAM" id="MobiDB-lite"/>
    </source>
</evidence>
<dbReference type="Proteomes" id="UP000530928">
    <property type="component" value="Unassembled WGS sequence"/>
</dbReference>
<dbReference type="SUPFAM" id="SSF63829">
    <property type="entry name" value="Calcium-dependent phosphotriesterase"/>
    <property type="match status" value="1"/>
</dbReference>
<dbReference type="AlphaFoldDB" id="A0A7W0CE73"/>
<proteinExistence type="predicted"/>